<accession>A0A4Q0NQJ3</accession>
<dbReference type="PROSITE" id="PS51257">
    <property type="entry name" value="PROKAR_LIPOPROTEIN"/>
    <property type="match status" value="1"/>
</dbReference>
<sequence>MKTPLLKIRSLKFAGAFIASALLFSCGDQKKKESKTTAEASQDTISESASFGGLALYTLRDAMAEDAKGTLKTVANDGYLNIEAAGYDNGLFYKMTPADFKSFAEGIHLHPVSTHQGSVTLENADKMIADVKAAGFEYFVIPVPPMGMFTFDAESMTMGMDGTPEKLANILSILGKKCHEAGLKLVYHNHDFEFKKGEDGITLMDYLLENTDPELVNFQMDLYWVTKAGADPVAYFEKYPGRFKLWHVKDMDDEGRFAPVGEGTIDFARILAEKEKSGMQYYFVEQDQTFNHTPLEAIKISHKGLEELGFN</sequence>
<proteinExistence type="predicted"/>
<evidence type="ECO:0000313" key="3">
    <source>
        <dbReference type="EMBL" id="RXG12668.1"/>
    </source>
</evidence>
<dbReference type="SUPFAM" id="SSF51658">
    <property type="entry name" value="Xylose isomerase-like"/>
    <property type="match status" value="1"/>
</dbReference>
<feature type="signal peptide" evidence="1">
    <location>
        <begin position="1"/>
        <end position="21"/>
    </location>
</feature>
<dbReference type="InterPro" id="IPR013022">
    <property type="entry name" value="Xyl_isomerase-like_TIM-brl"/>
</dbReference>
<protein>
    <submittedName>
        <fullName evidence="3">Sugar phosphate isomerase/epimerase</fullName>
    </submittedName>
</protein>
<evidence type="ECO:0000256" key="1">
    <source>
        <dbReference type="SAM" id="SignalP"/>
    </source>
</evidence>
<dbReference type="InterPro" id="IPR050312">
    <property type="entry name" value="IolE/XylAMocC-like"/>
</dbReference>
<dbReference type="AlphaFoldDB" id="A0A4Q0NQJ3"/>
<dbReference type="Pfam" id="PF01261">
    <property type="entry name" value="AP_endonuc_2"/>
    <property type="match status" value="1"/>
</dbReference>
<keyword evidence="1" id="KW-0732">Signal</keyword>
<dbReference type="EMBL" id="QOVI01000006">
    <property type="protein sequence ID" value="RXG12668.1"/>
    <property type="molecule type" value="Genomic_DNA"/>
</dbReference>
<dbReference type="RefSeq" id="WP_128762327.1">
    <property type="nucleotide sequence ID" value="NZ_QOVI01000006.1"/>
</dbReference>
<evidence type="ECO:0000313" key="4">
    <source>
        <dbReference type="Proteomes" id="UP000289821"/>
    </source>
</evidence>
<dbReference type="InterPro" id="IPR036237">
    <property type="entry name" value="Xyl_isomerase-like_sf"/>
</dbReference>
<feature type="domain" description="Xylose isomerase-like TIM barrel" evidence="2">
    <location>
        <begin position="165"/>
        <end position="280"/>
    </location>
</feature>
<dbReference type="PANTHER" id="PTHR12110:SF41">
    <property type="entry name" value="INOSOSE DEHYDRATASE"/>
    <property type="match status" value="1"/>
</dbReference>
<feature type="chain" id="PRO_5020705851" evidence="1">
    <location>
        <begin position="22"/>
        <end position="311"/>
    </location>
</feature>
<keyword evidence="3" id="KW-0413">Isomerase</keyword>
<dbReference type="PANTHER" id="PTHR12110">
    <property type="entry name" value="HYDROXYPYRUVATE ISOMERASE"/>
    <property type="match status" value="1"/>
</dbReference>
<dbReference type="Gene3D" id="3.20.20.150">
    <property type="entry name" value="Divalent-metal-dependent TIM barrel enzymes"/>
    <property type="match status" value="1"/>
</dbReference>
<dbReference type="Proteomes" id="UP000289821">
    <property type="component" value="Unassembled WGS sequence"/>
</dbReference>
<evidence type="ECO:0000259" key="2">
    <source>
        <dbReference type="Pfam" id="PF01261"/>
    </source>
</evidence>
<reference evidence="3 4" key="1">
    <citation type="submission" date="2018-07" db="EMBL/GenBank/DDBJ databases">
        <title>Leeuwenhoekiella genomics.</title>
        <authorList>
            <person name="Tahon G."/>
            <person name="Willems A."/>
        </authorList>
    </citation>
    <scope>NUCLEOTIDE SEQUENCE [LARGE SCALE GENOMIC DNA]</scope>
    <source>
        <strain evidence="3 4">R-50232</strain>
    </source>
</reference>
<comment type="caution">
    <text evidence="3">The sequence shown here is derived from an EMBL/GenBank/DDBJ whole genome shotgun (WGS) entry which is preliminary data.</text>
</comment>
<organism evidence="3 4">
    <name type="scientific">Leeuwenhoekiella aestuarii</name>
    <dbReference type="NCBI Taxonomy" id="2249426"/>
    <lineage>
        <taxon>Bacteria</taxon>
        <taxon>Pseudomonadati</taxon>
        <taxon>Bacteroidota</taxon>
        <taxon>Flavobacteriia</taxon>
        <taxon>Flavobacteriales</taxon>
        <taxon>Flavobacteriaceae</taxon>
        <taxon>Leeuwenhoekiella</taxon>
    </lineage>
</organism>
<name>A0A4Q0NQJ3_9FLAO</name>
<dbReference type="GO" id="GO:0016853">
    <property type="term" value="F:isomerase activity"/>
    <property type="evidence" value="ECO:0007669"/>
    <property type="project" value="UniProtKB-KW"/>
</dbReference>
<gene>
    <name evidence="3" type="ORF">DSM04_106150</name>
</gene>
<keyword evidence="4" id="KW-1185">Reference proteome</keyword>